<evidence type="ECO:0000313" key="2">
    <source>
        <dbReference type="EMBL" id="OEL36117.1"/>
    </source>
</evidence>
<evidence type="ECO:0000313" key="3">
    <source>
        <dbReference type="Proteomes" id="UP000095767"/>
    </source>
</evidence>
<evidence type="ECO:0000256" key="1">
    <source>
        <dbReference type="SAM" id="MobiDB-lite"/>
    </source>
</evidence>
<dbReference type="EMBL" id="LWDX02010073">
    <property type="protein sequence ID" value="OEL36117.1"/>
    <property type="molecule type" value="Genomic_DNA"/>
</dbReference>
<accession>A0A1E5WFD2</accession>
<dbReference type="Proteomes" id="UP000095767">
    <property type="component" value="Unassembled WGS sequence"/>
</dbReference>
<reference evidence="2 3" key="1">
    <citation type="submission" date="2016-09" db="EMBL/GenBank/DDBJ databases">
        <title>The draft genome of Dichanthelium oligosanthes: A C3 panicoid grass species.</title>
        <authorList>
            <person name="Studer A.J."/>
            <person name="Schnable J.C."/>
            <person name="Brutnell T.P."/>
        </authorList>
    </citation>
    <scope>NUCLEOTIDE SEQUENCE [LARGE SCALE GENOMIC DNA]</scope>
    <source>
        <strain evidence="3">cv. Kellogg 1175</strain>
        <tissue evidence="2">Leaf</tissue>
    </source>
</reference>
<comment type="caution">
    <text evidence="2">The sequence shown here is derived from an EMBL/GenBank/DDBJ whole genome shotgun (WGS) entry which is preliminary data.</text>
</comment>
<keyword evidence="3" id="KW-1185">Reference proteome</keyword>
<feature type="compositionally biased region" description="Polar residues" evidence="1">
    <location>
        <begin position="1"/>
        <end position="18"/>
    </location>
</feature>
<proteinExistence type="predicted"/>
<name>A0A1E5WFD2_9POAL</name>
<dbReference type="AlphaFoldDB" id="A0A1E5WFD2"/>
<gene>
    <name evidence="2" type="ORF">BAE44_0002867</name>
</gene>
<organism evidence="2 3">
    <name type="scientific">Dichanthelium oligosanthes</name>
    <dbReference type="NCBI Taxonomy" id="888268"/>
    <lineage>
        <taxon>Eukaryota</taxon>
        <taxon>Viridiplantae</taxon>
        <taxon>Streptophyta</taxon>
        <taxon>Embryophyta</taxon>
        <taxon>Tracheophyta</taxon>
        <taxon>Spermatophyta</taxon>
        <taxon>Magnoliopsida</taxon>
        <taxon>Liliopsida</taxon>
        <taxon>Poales</taxon>
        <taxon>Poaceae</taxon>
        <taxon>PACMAD clade</taxon>
        <taxon>Panicoideae</taxon>
        <taxon>Panicodae</taxon>
        <taxon>Paniceae</taxon>
        <taxon>Dichantheliinae</taxon>
        <taxon>Dichanthelium</taxon>
    </lineage>
</organism>
<protein>
    <submittedName>
        <fullName evidence="2">Uncharacterized protein</fullName>
    </submittedName>
</protein>
<feature type="region of interest" description="Disordered" evidence="1">
    <location>
        <begin position="1"/>
        <end position="21"/>
    </location>
</feature>
<sequence>MATLQSSMYAGSATSSTKARGKVHVSVCIIWFYLFHLKKRCSKNNDKAGRPSIFLCCRWLPATWNAMESDKCNQILPIVHIILR</sequence>